<evidence type="ECO:0000313" key="6">
    <source>
        <dbReference type="Proteomes" id="UP000827892"/>
    </source>
</evidence>
<dbReference type="Gene3D" id="3.30.160.60">
    <property type="entry name" value="Classic Zinc Finger"/>
    <property type="match status" value="1"/>
</dbReference>
<dbReference type="SMART" id="SM00355">
    <property type="entry name" value="ZnF_C2H2"/>
    <property type="match status" value="3"/>
</dbReference>
<dbReference type="PROSITE" id="PS00028">
    <property type="entry name" value="ZINC_FINGER_C2H2_1"/>
    <property type="match status" value="2"/>
</dbReference>
<evidence type="ECO:0000256" key="1">
    <source>
        <dbReference type="PROSITE-ProRule" id="PRU00042"/>
    </source>
</evidence>
<feature type="compositionally biased region" description="Basic and acidic residues" evidence="3">
    <location>
        <begin position="162"/>
        <end position="182"/>
    </location>
</feature>
<evidence type="ECO:0000256" key="3">
    <source>
        <dbReference type="SAM" id="MobiDB-lite"/>
    </source>
</evidence>
<dbReference type="AlphaFoldDB" id="A0AAE9AD99"/>
<accession>A0AAE9AD99</accession>
<keyword evidence="2" id="KW-0175">Coiled coil</keyword>
<dbReference type="EMBL" id="CP090895">
    <property type="protein sequence ID" value="ULT92433.1"/>
    <property type="molecule type" value="Genomic_DNA"/>
</dbReference>
<feature type="coiled-coil region" evidence="2">
    <location>
        <begin position="679"/>
        <end position="732"/>
    </location>
</feature>
<dbReference type="InterPro" id="IPR013087">
    <property type="entry name" value="Znf_C2H2_type"/>
</dbReference>
<keyword evidence="1" id="KW-0862">Zinc</keyword>
<protein>
    <recommendedName>
        <fullName evidence="4">C2H2-type domain-containing protein</fullName>
    </recommendedName>
</protein>
<feature type="domain" description="C2H2-type" evidence="4">
    <location>
        <begin position="867"/>
        <end position="891"/>
    </location>
</feature>
<sequence>MEPTNSQNSENSEKIDEKSVQYVYEQGNVYSDAPMQYEPIYAYEDDYHGISQEIYHEEIVGEEEYVDSLPSTSSAPPPPPNTNKHRLIKNEGRLPYPASTVLLTNQSLSGEKATFLAKSGKRRVEETKKAIPINQHGSELNRNLPGMSNMFSVLRESALKKTEESLRQEDVKIEENKGREASEEPEEDVNPPETPPALERLGDSEPIFDQWPMYSTRAIDYKEACELFIGILEIDDEKVCKSLPMQFKQEGTFLVDLRLIRDVFNDDNGGWEVPSGKCRFYKEMEDQGNMVRVDNGKGRLKEWCKEYTYKIILKKYENKTTRGADDGRGQFQKKIYTGYKGATRLPFAIITYSWSDGRPWIFVPPLDPKPVHRKPNWEKKSYEKVNMTSMPQMVSAFYEGFNIYSHCIVSFDEAAAIMLGATLVDANKLCSSVPLGYRQNGTFVIDLKKMGYCLLELRRDDNGLWTKPSGFSRFYKLAENGDALRVDKAGKLPAGVDFDVKISSKRYENTQVEKKFVRKIYTAKGKTSDTFPGSPEYAVIVYYWKGEPIQFEPIYKQNAVRTEAKEYARYQQMEEEEQEFVETSGPPMQILGAEEEMIEKNIQPPTLKRARFSNEQSENLLDLKMTLIRRELENQDRFSALLDRADGMLSRMEQRFGVEPVFQNVVQQWEPHHHVEEVQQIIEEEMNQFIEQLESLKTTFAALPVDCLIDAIEKLDQTVEQLSQSVVFVEEEEQQMEHLVDVGKGFVHDYLNPTDDFSIPATSSDDFNSPEVLASQFQMTSSPSNPSQVFCFTCGQSFNNRKGLWRHGIATKHKTREFKYSERRSGDVPSLPTSSGIQNSSEFGILEPFTVTNLEGTFLENSEEEKFVCFECQKSFANRKALYRHGQQTNHVLRLKRAVKVKGGIYACPECSYSTDSLANRRLHFKRNHNKSR</sequence>
<keyword evidence="1" id="KW-0863">Zinc-finger</keyword>
<gene>
    <name evidence="5" type="ORF">L3Y34_009900</name>
</gene>
<proteinExistence type="predicted"/>
<name>A0AAE9AD99_CAEBR</name>
<reference evidence="5 6" key="1">
    <citation type="submission" date="2022-02" db="EMBL/GenBank/DDBJ databases">
        <title>Chromosome-level reference genomes for two strains of Caenorhabditis briggsae: an improved platform for comparative genomics.</title>
        <authorList>
            <person name="Stevens L."/>
            <person name="Andersen E.C."/>
        </authorList>
    </citation>
    <scope>NUCLEOTIDE SEQUENCE [LARGE SCALE GENOMIC DNA]</scope>
    <source>
        <strain evidence="5">QX1410_ONT</strain>
        <tissue evidence="5">Whole-organism</tissue>
    </source>
</reference>
<dbReference type="PROSITE" id="PS50157">
    <property type="entry name" value="ZINC_FINGER_C2H2_2"/>
    <property type="match status" value="1"/>
</dbReference>
<dbReference type="Proteomes" id="UP000827892">
    <property type="component" value="Chromosome V"/>
</dbReference>
<feature type="region of interest" description="Disordered" evidence="3">
    <location>
        <begin position="162"/>
        <end position="203"/>
    </location>
</feature>
<organism evidence="5 6">
    <name type="scientific">Caenorhabditis briggsae</name>
    <dbReference type="NCBI Taxonomy" id="6238"/>
    <lineage>
        <taxon>Eukaryota</taxon>
        <taxon>Metazoa</taxon>
        <taxon>Ecdysozoa</taxon>
        <taxon>Nematoda</taxon>
        <taxon>Chromadorea</taxon>
        <taxon>Rhabditida</taxon>
        <taxon>Rhabditina</taxon>
        <taxon>Rhabditomorpha</taxon>
        <taxon>Rhabditoidea</taxon>
        <taxon>Rhabditidae</taxon>
        <taxon>Peloderinae</taxon>
        <taxon>Caenorhabditis</taxon>
    </lineage>
</organism>
<evidence type="ECO:0000313" key="5">
    <source>
        <dbReference type="EMBL" id="ULT92433.1"/>
    </source>
</evidence>
<dbReference type="GO" id="GO:0008270">
    <property type="term" value="F:zinc ion binding"/>
    <property type="evidence" value="ECO:0007669"/>
    <property type="project" value="UniProtKB-KW"/>
</dbReference>
<evidence type="ECO:0000256" key="2">
    <source>
        <dbReference type="SAM" id="Coils"/>
    </source>
</evidence>
<feature type="region of interest" description="Disordered" evidence="3">
    <location>
        <begin position="63"/>
        <end position="84"/>
    </location>
</feature>
<evidence type="ECO:0000259" key="4">
    <source>
        <dbReference type="PROSITE" id="PS50157"/>
    </source>
</evidence>
<keyword evidence="1" id="KW-0479">Metal-binding</keyword>